<dbReference type="GO" id="GO:0009279">
    <property type="term" value="C:cell outer membrane"/>
    <property type="evidence" value="ECO:0007669"/>
    <property type="project" value="UniProtKB-SubCell"/>
</dbReference>
<dbReference type="InterPro" id="IPR036942">
    <property type="entry name" value="Beta-barrel_TonB_sf"/>
</dbReference>
<keyword evidence="4 14" id="KW-1134">Transmembrane beta strand</keyword>
<dbReference type="GO" id="GO:0015344">
    <property type="term" value="F:siderophore uptake transmembrane transporter activity"/>
    <property type="evidence" value="ECO:0007669"/>
    <property type="project" value="TreeGrafter"/>
</dbReference>
<keyword evidence="11 14" id="KW-0472">Membrane</keyword>
<reference evidence="19 20" key="2">
    <citation type="journal article" date="2013" name="Genome Announc.">
        <title>Genome of the Root-Associated Plant Growth-Promoting Bacterium Variovorax paradoxus Strain EPS.</title>
        <authorList>
            <person name="Han J.I."/>
            <person name="Spain J.C."/>
            <person name="Leadbetter J.R."/>
            <person name="Ovchinnikova G."/>
            <person name="Goodwin L.A."/>
            <person name="Han C.S."/>
            <person name="Woyke T."/>
            <person name="Davenport K.W."/>
            <person name="Orwin P.M."/>
        </authorList>
    </citation>
    <scope>NUCLEOTIDE SEQUENCE [LARGE SCALE GENOMIC DNA]</scope>
    <source>
        <strain evidence="19 20">EPS</strain>
    </source>
</reference>
<dbReference type="Pfam" id="PF00593">
    <property type="entry name" value="TonB_dep_Rec_b-barrel"/>
    <property type="match status" value="1"/>
</dbReference>
<gene>
    <name evidence="19" type="ordered locus">Varpa_4323</name>
</gene>
<evidence type="ECO:0000259" key="17">
    <source>
        <dbReference type="Pfam" id="PF00593"/>
    </source>
</evidence>
<dbReference type="HOGENOM" id="CLU_008287_9_0_4"/>
<dbReference type="InterPro" id="IPR012910">
    <property type="entry name" value="Plug_dom"/>
</dbReference>
<dbReference type="PROSITE" id="PS52016">
    <property type="entry name" value="TONB_DEPENDENT_REC_3"/>
    <property type="match status" value="1"/>
</dbReference>
<keyword evidence="13 14" id="KW-0998">Cell outer membrane</keyword>
<evidence type="ECO:0000256" key="5">
    <source>
        <dbReference type="ARBA" id="ARBA00022496"/>
    </source>
</evidence>
<evidence type="ECO:0000259" key="18">
    <source>
        <dbReference type="Pfam" id="PF07715"/>
    </source>
</evidence>
<dbReference type="InterPro" id="IPR000531">
    <property type="entry name" value="Beta-barrel_TonB"/>
</dbReference>
<evidence type="ECO:0000256" key="15">
    <source>
        <dbReference type="RuleBase" id="RU003357"/>
    </source>
</evidence>
<evidence type="ECO:0000256" key="13">
    <source>
        <dbReference type="ARBA" id="ARBA00023237"/>
    </source>
</evidence>
<accession>E6V977</accession>
<name>E6V977_VARPE</name>
<dbReference type="Proteomes" id="UP000008917">
    <property type="component" value="Chromosome"/>
</dbReference>
<proteinExistence type="inferred from homology"/>
<dbReference type="InterPro" id="IPR039426">
    <property type="entry name" value="TonB-dep_rcpt-like"/>
</dbReference>
<organism evidence="19 20">
    <name type="scientific">Variovorax paradoxus (strain EPS)</name>
    <dbReference type="NCBI Taxonomy" id="595537"/>
    <lineage>
        <taxon>Bacteria</taxon>
        <taxon>Pseudomonadati</taxon>
        <taxon>Pseudomonadota</taxon>
        <taxon>Betaproteobacteria</taxon>
        <taxon>Burkholderiales</taxon>
        <taxon>Comamonadaceae</taxon>
        <taxon>Variovorax</taxon>
    </lineage>
</organism>
<evidence type="ECO:0000313" key="20">
    <source>
        <dbReference type="Proteomes" id="UP000008917"/>
    </source>
</evidence>
<feature type="chain" id="PRO_5003210775" evidence="16">
    <location>
        <begin position="24"/>
        <end position="721"/>
    </location>
</feature>
<evidence type="ECO:0000256" key="2">
    <source>
        <dbReference type="ARBA" id="ARBA00009810"/>
    </source>
</evidence>
<dbReference type="KEGG" id="vpe:Varpa_4323"/>
<dbReference type="InterPro" id="IPR010105">
    <property type="entry name" value="TonB_sidphr_rcpt"/>
</dbReference>
<dbReference type="FunFam" id="2.170.130.10:FF:000001">
    <property type="entry name" value="Catecholate siderophore TonB-dependent receptor"/>
    <property type="match status" value="1"/>
</dbReference>
<keyword evidence="3 14" id="KW-0813">Transport</keyword>
<feature type="signal peptide" evidence="16">
    <location>
        <begin position="1"/>
        <end position="23"/>
    </location>
</feature>
<evidence type="ECO:0000313" key="19">
    <source>
        <dbReference type="EMBL" id="ADU38492.1"/>
    </source>
</evidence>
<comment type="subcellular location">
    <subcellularLocation>
        <location evidence="1 14">Cell outer membrane</location>
        <topology evidence="1 14">Multi-pass membrane protein</topology>
    </subcellularLocation>
</comment>
<keyword evidence="10 15" id="KW-0798">TonB box</keyword>
<evidence type="ECO:0000256" key="16">
    <source>
        <dbReference type="SAM" id="SignalP"/>
    </source>
</evidence>
<keyword evidence="8" id="KW-0408">Iron</keyword>
<evidence type="ECO:0000256" key="14">
    <source>
        <dbReference type="PROSITE-ProRule" id="PRU01360"/>
    </source>
</evidence>
<dbReference type="PANTHER" id="PTHR32552">
    <property type="entry name" value="FERRICHROME IRON RECEPTOR-RELATED"/>
    <property type="match status" value="1"/>
</dbReference>
<dbReference type="Gene3D" id="2.40.170.20">
    <property type="entry name" value="TonB-dependent receptor, beta-barrel domain"/>
    <property type="match status" value="1"/>
</dbReference>
<dbReference type="PANTHER" id="PTHR32552:SF68">
    <property type="entry name" value="FERRICHROME OUTER MEMBRANE TRANSPORTER_PHAGE RECEPTOR"/>
    <property type="match status" value="1"/>
</dbReference>
<protein>
    <submittedName>
        <fullName evidence="19">TonB-dependent siderophore receptor</fullName>
    </submittedName>
</protein>
<dbReference type="NCBIfam" id="TIGR01783">
    <property type="entry name" value="TonB-siderophor"/>
    <property type="match status" value="1"/>
</dbReference>
<keyword evidence="6 14" id="KW-0812">Transmembrane</keyword>
<feature type="domain" description="TonB-dependent receptor plug" evidence="18">
    <location>
        <begin position="71"/>
        <end position="173"/>
    </location>
</feature>
<dbReference type="CDD" id="cd01347">
    <property type="entry name" value="ligand_gated_channel"/>
    <property type="match status" value="1"/>
</dbReference>
<dbReference type="EMBL" id="CP002417">
    <property type="protein sequence ID" value="ADU38492.1"/>
    <property type="molecule type" value="Genomic_DNA"/>
</dbReference>
<evidence type="ECO:0000256" key="11">
    <source>
        <dbReference type="ARBA" id="ARBA00023136"/>
    </source>
</evidence>
<dbReference type="AlphaFoldDB" id="E6V977"/>
<evidence type="ECO:0000256" key="12">
    <source>
        <dbReference type="ARBA" id="ARBA00023170"/>
    </source>
</evidence>
<dbReference type="Gene3D" id="2.170.130.10">
    <property type="entry name" value="TonB-dependent receptor, plug domain"/>
    <property type="match status" value="1"/>
</dbReference>
<feature type="domain" description="TonB-dependent receptor-like beta-barrel" evidence="17">
    <location>
        <begin position="247"/>
        <end position="690"/>
    </location>
</feature>
<dbReference type="SUPFAM" id="SSF56935">
    <property type="entry name" value="Porins"/>
    <property type="match status" value="1"/>
</dbReference>
<keyword evidence="12 19" id="KW-0675">Receptor</keyword>
<evidence type="ECO:0000256" key="9">
    <source>
        <dbReference type="ARBA" id="ARBA00023065"/>
    </source>
</evidence>
<dbReference type="eggNOG" id="COG4774">
    <property type="taxonomic scope" value="Bacteria"/>
</dbReference>
<evidence type="ECO:0000256" key="7">
    <source>
        <dbReference type="ARBA" id="ARBA00022729"/>
    </source>
</evidence>
<dbReference type="STRING" id="595537.Varpa_4323"/>
<evidence type="ECO:0000256" key="6">
    <source>
        <dbReference type="ARBA" id="ARBA00022692"/>
    </source>
</evidence>
<keyword evidence="9" id="KW-0406">Ion transport</keyword>
<dbReference type="GO" id="GO:0038023">
    <property type="term" value="F:signaling receptor activity"/>
    <property type="evidence" value="ECO:0007669"/>
    <property type="project" value="InterPro"/>
</dbReference>
<evidence type="ECO:0000256" key="10">
    <source>
        <dbReference type="ARBA" id="ARBA00023077"/>
    </source>
</evidence>
<dbReference type="FunFam" id="2.40.170.20:FF:000005">
    <property type="entry name" value="TonB-dependent siderophore receptor"/>
    <property type="match status" value="1"/>
</dbReference>
<keyword evidence="7 16" id="KW-0732">Signal</keyword>
<dbReference type="Pfam" id="PF07715">
    <property type="entry name" value="Plug"/>
    <property type="match status" value="1"/>
</dbReference>
<reference evidence="20" key="1">
    <citation type="submission" date="2010-12" db="EMBL/GenBank/DDBJ databases">
        <title>Complete sequence of Variovorax paradoxus EPS.</title>
        <authorList>
            <consortium name="US DOE Joint Genome Institute"/>
            <person name="Lucas S."/>
            <person name="Copeland A."/>
            <person name="Lapidus A."/>
            <person name="Cheng J.-F."/>
            <person name="Goodwin L."/>
            <person name="Pitluck S."/>
            <person name="Teshima H."/>
            <person name="Detter J.C."/>
            <person name="Han C."/>
            <person name="Tapia R."/>
            <person name="Land M."/>
            <person name="Hauser L."/>
            <person name="Kyrpides N."/>
            <person name="Ivanova N."/>
            <person name="Ovchinnikova G."/>
            <person name="Orwin P."/>
            <person name="Han J.-I.G."/>
            <person name="Woyke T."/>
        </authorList>
    </citation>
    <scope>NUCLEOTIDE SEQUENCE [LARGE SCALE GENOMIC DNA]</scope>
    <source>
        <strain evidence="20">EPS</strain>
    </source>
</reference>
<keyword evidence="5" id="KW-0410">Iron transport</keyword>
<evidence type="ECO:0000256" key="1">
    <source>
        <dbReference type="ARBA" id="ARBA00004571"/>
    </source>
</evidence>
<evidence type="ECO:0000256" key="3">
    <source>
        <dbReference type="ARBA" id="ARBA00022448"/>
    </source>
</evidence>
<dbReference type="InterPro" id="IPR037066">
    <property type="entry name" value="Plug_dom_sf"/>
</dbReference>
<comment type="similarity">
    <text evidence="2 14 15">Belongs to the TonB-dependent receptor family.</text>
</comment>
<dbReference type="GO" id="GO:0015891">
    <property type="term" value="P:siderophore transport"/>
    <property type="evidence" value="ECO:0007669"/>
    <property type="project" value="InterPro"/>
</dbReference>
<evidence type="ECO:0000256" key="8">
    <source>
        <dbReference type="ARBA" id="ARBA00023004"/>
    </source>
</evidence>
<evidence type="ECO:0000256" key="4">
    <source>
        <dbReference type="ARBA" id="ARBA00022452"/>
    </source>
</evidence>
<sequence length="721" mass="79328">MLSASLAAAFGTASAFWGPYAAAQTSATPPASSAMLPAVTVSADSEDSGTGHVNGYVAKRSTTGSKTDTPIIETPQSISVITADQISTMGASRLTDALAYTAGVKNFDGYDSRYDWLTLRGFDAYSPGFYLDGMQMRNNAGYSVWRLEGYGAERIEVLRGPSSVLYGQGGPGGMINVVSKRPTAEPLREIQVQVGNHSQRQVAFDFSGPIDAEGKLLYRLTGLGLDSNTQVNYVGDKRQFLAPSLTWRPSGDTSLTVLAHYAKVNAGNSYGFLPPQASLLSSPNGRIPTSTFVGEPGFDRFKQNQWDIGYLFEHRFNDTWTVRQNARYGQIKTDYRQIYANGFVTNNPDDPADPSNFRTINRSVFASSPEQGKVFNLDNQVQAKVRAGDWQHTVLLGVDYQRSVFDQVMYYGEAPTLDVFAPVYGQSFTMPDPNVSARVKLVQTGIYLQDQIKWNDRWVATFGGRYDRATVATDNHLDESTSRQSDHKFSGRAGLVYLAPNGLAPYVSYSESFSPSTTLNPETKQPFKPETGKQYEAGLRYQPPGTKDSYSAAIFDLRRKNIVTFDTDATARQTGEVRVRGLELEATFQPISRLNVILAYSWTPSAKITADSNPKKLGKQLIATPRNQLSAWTDYRFSNGVKVGLGARFVGATHGGNSSSPAKIPSVTLFDAMLGYDFERWSLALNARNLTDRIYVGRSCDTYSCGYGERRKLIATATYRW</sequence>